<dbReference type="EMBL" id="AJWJ01000006">
    <property type="protein sequence ID" value="KAF2078374.1"/>
    <property type="molecule type" value="Genomic_DNA"/>
</dbReference>
<keyword evidence="2" id="KW-1185">Reference proteome</keyword>
<proteinExistence type="predicted"/>
<accession>A0A8J4VBN4</accession>
<organism evidence="1 2">
    <name type="scientific">Polysphondylium violaceum</name>
    <dbReference type="NCBI Taxonomy" id="133409"/>
    <lineage>
        <taxon>Eukaryota</taxon>
        <taxon>Amoebozoa</taxon>
        <taxon>Evosea</taxon>
        <taxon>Eumycetozoa</taxon>
        <taxon>Dictyostelia</taxon>
        <taxon>Dictyosteliales</taxon>
        <taxon>Dictyosteliaceae</taxon>
        <taxon>Polysphondylium</taxon>
    </lineage>
</organism>
<sequence>MFRIISKSSSTLAKYNNGAMTMRANYSSLGEEMRLKTKLPIFRHDHEHNDHISIGKLKESDHSVALYNLEYITIDHIVNLTQEELNRLVVIPKAEKLSVEQRVEKLENDIKYIKESLDRLVPKKPTSL</sequence>
<gene>
    <name evidence="1" type="ORF">CYY_000358</name>
</gene>
<dbReference type="Proteomes" id="UP000695562">
    <property type="component" value="Unassembled WGS sequence"/>
</dbReference>
<dbReference type="AlphaFoldDB" id="A0A8J4VBN4"/>
<dbReference type="OrthoDB" id="17272at2759"/>
<reference evidence="1" key="1">
    <citation type="submission" date="2020-01" db="EMBL/GenBank/DDBJ databases">
        <title>Development of genomics and gene disruption for Polysphondylium violaceum indicates a role for the polyketide synthase stlB in stalk morphogenesis.</title>
        <authorList>
            <person name="Narita B."/>
            <person name="Kawabe Y."/>
            <person name="Kin K."/>
            <person name="Saito T."/>
            <person name="Gibbs R."/>
            <person name="Kuspa A."/>
            <person name="Muzny D."/>
            <person name="Queller D."/>
            <person name="Richards S."/>
            <person name="Strassman J."/>
            <person name="Sucgang R."/>
            <person name="Worley K."/>
            <person name="Schaap P."/>
        </authorList>
    </citation>
    <scope>NUCLEOTIDE SEQUENCE</scope>
    <source>
        <strain evidence="1">QSvi11</strain>
    </source>
</reference>
<name>A0A8J4VBN4_9MYCE</name>
<comment type="caution">
    <text evidence="1">The sequence shown here is derived from an EMBL/GenBank/DDBJ whole genome shotgun (WGS) entry which is preliminary data.</text>
</comment>
<evidence type="ECO:0000313" key="2">
    <source>
        <dbReference type="Proteomes" id="UP000695562"/>
    </source>
</evidence>
<evidence type="ECO:0000313" key="1">
    <source>
        <dbReference type="EMBL" id="KAF2078374.1"/>
    </source>
</evidence>
<protein>
    <submittedName>
        <fullName evidence="1">Uncharacterized protein</fullName>
    </submittedName>
</protein>